<reference evidence="3 4" key="1">
    <citation type="submission" date="2018-08" db="EMBL/GenBank/DDBJ databases">
        <title>Paraburkholderia sp. DHOM06 isolated from forest soil.</title>
        <authorList>
            <person name="Gao Z.-H."/>
            <person name="Qiu L.-H."/>
        </authorList>
    </citation>
    <scope>NUCLEOTIDE SEQUENCE [LARGE SCALE GENOMIC DNA]</scope>
    <source>
        <strain evidence="3 4">DHOM06</strain>
    </source>
</reference>
<dbReference type="Pfam" id="PF12902">
    <property type="entry name" value="Ferritin-like"/>
    <property type="match status" value="1"/>
</dbReference>
<dbReference type="EMBL" id="QRGA01000013">
    <property type="protein sequence ID" value="RDU96691.1"/>
    <property type="molecule type" value="Genomic_DNA"/>
</dbReference>
<accession>A0A3D8JWE0</accession>
<dbReference type="Proteomes" id="UP000256838">
    <property type="component" value="Unassembled WGS sequence"/>
</dbReference>
<proteinExistence type="predicted"/>
<feature type="domain" description="Iminophenyl-pyruvate dimer synthase" evidence="2">
    <location>
        <begin position="42"/>
        <end position="328"/>
    </location>
</feature>
<dbReference type="OrthoDB" id="9800162at2"/>
<evidence type="ECO:0000259" key="2">
    <source>
        <dbReference type="Pfam" id="PF12902"/>
    </source>
</evidence>
<keyword evidence="4" id="KW-1185">Reference proteome</keyword>
<evidence type="ECO:0000256" key="1">
    <source>
        <dbReference type="SAM" id="MobiDB-lite"/>
    </source>
</evidence>
<sequence length="774" mass="85039">MRSPIRRRPRMESIESSHGTVTVKRNPAHKETDIAALRAIAQAALEVELFTIPLYMTSLYSIYGMHAITGKNLDFYKGRLWPGAKPVRTPANNEEQAFNILFSVFIDEMLHLQLASNMATAVSDPNSPPKYSTCSLVDPETHAWKCFGHGKTRIPNIIDLAHTQSYQERREQGLAADVDVGALNEEKLWLFCAIERDDADARADVLEPYRAEYFPTAPFDDIWKPGGARGPWEAGEPLPQFGSIGWMYQCYSKYVNVVYEDGSTLWDSVFNPNGQQNDLFNNFSGSGHPMREFMGFETTIALTYKDIAKAQMLNMMSAITDQGEGSTIKERVRVRVEKGVTALSDHLGGEIGARNYENLQEVFKDALGVEILPEDAFPVLAELTAQPHGLLQGGDRKQQLLQRAREVGLQAVKKEYRPSPVALESDYPSFNDSGVLVPSADAAARTDHDEADHFERFNRDIRNLFAQGGVRTWTDWWAKRSKEGCGWQGNDLKKPDYVRPADDPIPSPDEVAEALNTLRAEPARYYPTLSQAAVGSIAGVLTVLDDFWNAAAQAQNPVQFPFPSMVGSGDRMAICWAVFGKAPDLSIGLEPLNSKTLYHACQGLDLSAAQAPNDCAQVGVFHSCRGSNQCNAQGGCGFVQKVSGGGNCSTSTSASTALQTRTFGNGCNPLPVFSAPGDNRCQGFGGCAVPISASQRFPVGGTMQLFDYKKTGGFQPRWQAVPLEGTDATIAFEKGERIDKIAYEAYKRVLQARQQEVPPELPANPLRIAMPPST</sequence>
<protein>
    <recommendedName>
        <fullName evidence="2">Iminophenyl-pyruvate dimer synthase domain-containing protein</fullName>
    </recommendedName>
</protein>
<evidence type="ECO:0000313" key="4">
    <source>
        <dbReference type="Proteomes" id="UP000256838"/>
    </source>
</evidence>
<dbReference type="InterPro" id="IPR026820">
    <property type="entry name" value="VioB/RebD_dom"/>
</dbReference>
<organism evidence="3 4">
    <name type="scientific">Trinickia dinghuensis</name>
    <dbReference type="NCBI Taxonomy" id="2291023"/>
    <lineage>
        <taxon>Bacteria</taxon>
        <taxon>Pseudomonadati</taxon>
        <taxon>Pseudomonadota</taxon>
        <taxon>Betaproteobacteria</taxon>
        <taxon>Burkholderiales</taxon>
        <taxon>Burkholderiaceae</taxon>
        <taxon>Trinickia</taxon>
    </lineage>
</organism>
<dbReference type="InterPro" id="IPR012347">
    <property type="entry name" value="Ferritin-like"/>
</dbReference>
<gene>
    <name evidence="3" type="ORF">DWV00_22075</name>
</gene>
<dbReference type="AlphaFoldDB" id="A0A3D8JWE0"/>
<name>A0A3D8JWE0_9BURK</name>
<dbReference type="Gene3D" id="1.20.1260.10">
    <property type="match status" value="1"/>
</dbReference>
<feature type="region of interest" description="Disordered" evidence="1">
    <location>
        <begin position="1"/>
        <end position="23"/>
    </location>
</feature>
<evidence type="ECO:0000313" key="3">
    <source>
        <dbReference type="EMBL" id="RDU96691.1"/>
    </source>
</evidence>
<comment type="caution">
    <text evidence="3">The sequence shown here is derived from an EMBL/GenBank/DDBJ whole genome shotgun (WGS) entry which is preliminary data.</text>
</comment>